<name>A0ABN8U869_9BACL</name>
<evidence type="ECO:0000256" key="3">
    <source>
        <dbReference type="ARBA" id="ARBA00022679"/>
    </source>
</evidence>
<accession>A0ABN8U869</accession>
<dbReference type="PANTHER" id="PTHR12215:SF10">
    <property type="entry name" value="L-AMINOADIPATE-SEMIALDEHYDE DEHYDROGENASE-PHOSPHOPANTETHEINYL TRANSFERASE"/>
    <property type="match status" value="1"/>
</dbReference>
<keyword evidence="10" id="KW-1185">Reference proteome</keyword>
<evidence type="ECO:0000256" key="2">
    <source>
        <dbReference type="ARBA" id="ARBA00010990"/>
    </source>
</evidence>
<dbReference type="GO" id="GO:0016740">
    <property type="term" value="F:transferase activity"/>
    <property type="evidence" value="ECO:0007669"/>
    <property type="project" value="UniProtKB-KW"/>
</dbReference>
<comment type="cofactor">
    <cofactor evidence="1">
        <name>Mg(2+)</name>
        <dbReference type="ChEBI" id="CHEBI:18420"/>
    </cofactor>
</comment>
<dbReference type="Proteomes" id="UP001154322">
    <property type="component" value="Unassembled WGS sequence"/>
</dbReference>
<comment type="similarity">
    <text evidence="2">Belongs to the P-Pant transferase superfamily. Gsp/Sfp/HetI/AcpT family.</text>
</comment>
<keyword evidence="6" id="KW-0045">Antibiotic biosynthesis</keyword>
<evidence type="ECO:0000259" key="7">
    <source>
        <dbReference type="Pfam" id="PF01648"/>
    </source>
</evidence>
<reference evidence="9" key="1">
    <citation type="submission" date="2022-06" db="EMBL/GenBank/DDBJ databases">
        <authorList>
            <person name="Dietemann V."/>
            <person name="Ory F."/>
            <person name="Dainat B."/>
            <person name="Oberhansli S."/>
        </authorList>
    </citation>
    <scope>NUCLEOTIDE SEQUENCE</scope>
    <source>
        <strain evidence="9">Ena-SAMPLE-TAB-26-04-2022-14:26:32:270-5432</strain>
    </source>
</reference>
<evidence type="ECO:0000259" key="8">
    <source>
        <dbReference type="Pfam" id="PF22624"/>
    </source>
</evidence>
<evidence type="ECO:0000313" key="10">
    <source>
        <dbReference type="Proteomes" id="UP001154322"/>
    </source>
</evidence>
<feature type="domain" description="4'-phosphopantetheinyl transferase" evidence="7">
    <location>
        <begin position="132"/>
        <end position="234"/>
    </location>
</feature>
<evidence type="ECO:0000256" key="1">
    <source>
        <dbReference type="ARBA" id="ARBA00001946"/>
    </source>
</evidence>
<dbReference type="Gene3D" id="3.90.470.20">
    <property type="entry name" value="4'-phosphopantetheinyl transferase domain"/>
    <property type="match status" value="2"/>
</dbReference>
<dbReference type="InterPro" id="IPR055066">
    <property type="entry name" value="AASDHPPT_N"/>
</dbReference>
<evidence type="ECO:0000313" key="9">
    <source>
        <dbReference type="EMBL" id="CAH8247216.1"/>
    </source>
</evidence>
<keyword evidence="5" id="KW-0460">Magnesium</keyword>
<dbReference type="InterPro" id="IPR037143">
    <property type="entry name" value="4-PPantetheinyl_Trfase_dom_sf"/>
</dbReference>
<dbReference type="PANTHER" id="PTHR12215">
    <property type="entry name" value="PHOSPHOPANTETHEINE TRANSFERASE"/>
    <property type="match status" value="1"/>
</dbReference>
<dbReference type="Pfam" id="PF22624">
    <property type="entry name" value="AASDHPPT_N"/>
    <property type="match status" value="1"/>
</dbReference>
<sequence>MREGPMRVTGSVRDEGLLADSKGSERWKIGIFAMRVPDVMDQATLQHLLRLLPPDRQDKINRFHHKADAYRSLLAEVLVRKIIAERTGLANSQIRFHYNSYGKPELASEQRLCFNISHSGEWIACAVHDTEVGIDVEQIKPIDLSVARRFFSAEEYELLENKPPEGRLEMFYDLWTLKESYVKLRGQGLSIPLDSFSVHKSDQGECCLRSPGDEVSRFFFKQYHVADQYCLSICAMEPAFPADMIRCEYHAFLSKLSADTHFFL</sequence>
<evidence type="ECO:0000256" key="5">
    <source>
        <dbReference type="ARBA" id="ARBA00022842"/>
    </source>
</evidence>
<dbReference type="SUPFAM" id="SSF56214">
    <property type="entry name" value="4'-phosphopantetheinyl transferase"/>
    <property type="match status" value="2"/>
</dbReference>
<protein>
    <submittedName>
        <fullName evidence="9">4'-phosphopantetheinyl transferase superfamily protein</fullName>
    </submittedName>
</protein>
<feature type="domain" description="4'-phosphopantetheinyl transferase N-terminal" evidence="8">
    <location>
        <begin position="43"/>
        <end position="127"/>
    </location>
</feature>
<evidence type="ECO:0000256" key="6">
    <source>
        <dbReference type="ARBA" id="ARBA00023194"/>
    </source>
</evidence>
<dbReference type="EMBL" id="CALYLO010000006">
    <property type="protein sequence ID" value="CAH8247216.1"/>
    <property type="molecule type" value="Genomic_DNA"/>
</dbReference>
<dbReference type="InterPro" id="IPR008278">
    <property type="entry name" value="4-PPantetheinyl_Trfase_dom"/>
</dbReference>
<proteinExistence type="inferred from homology"/>
<dbReference type="NCBIfam" id="TIGR00556">
    <property type="entry name" value="pantethn_trn"/>
    <property type="match status" value="1"/>
</dbReference>
<keyword evidence="4" id="KW-0479">Metal-binding</keyword>
<keyword evidence="3 9" id="KW-0808">Transferase</keyword>
<dbReference type="InterPro" id="IPR004568">
    <property type="entry name" value="Ppantetheine-prot_Trfase_dom"/>
</dbReference>
<dbReference type="InterPro" id="IPR050559">
    <property type="entry name" value="P-Pant_transferase_sf"/>
</dbReference>
<organism evidence="9 10">
    <name type="scientific">Paenibacillus melissococcoides</name>
    <dbReference type="NCBI Taxonomy" id="2912268"/>
    <lineage>
        <taxon>Bacteria</taxon>
        <taxon>Bacillati</taxon>
        <taxon>Bacillota</taxon>
        <taxon>Bacilli</taxon>
        <taxon>Bacillales</taxon>
        <taxon>Paenibacillaceae</taxon>
        <taxon>Paenibacillus</taxon>
    </lineage>
</organism>
<evidence type="ECO:0000256" key="4">
    <source>
        <dbReference type="ARBA" id="ARBA00022723"/>
    </source>
</evidence>
<comment type="caution">
    <text evidence="9">The sequence shown here is derived from an EMBL/GenBank/DDBJ whole genome shotgun (WGS) entry which is preliminary data.</text>
</comment>
<gene>
    <name evidence="9" type="ORF">WJ0W_004450</name>
</gene>
<dbReference type="Pfam" id="PF01648">
    <property type="entry name" value="ACPS"/>
    <property type="match status" value="1"/>
</dbReference>